<gene>
    <name evidence="2" type="ORF">DUNSADRAFT_13183</name>
</gene>
<reference evidence="2" key="1">
    <citation type="submission" date="2017-08" db="EMBL/GenBank/DDBJ databases">
        <authorList>
            <person name="Polle J.E."/>
            <person name="Barry K."/>
            <person name="Cushman J."/>
            <person name="Schmutz J."/>
            <person name="Tran D."/>
            <person name="Hathwaick L.T."/>
            <person name="Yim W.C."/>
            <person name="Jenkins J."/>
            <person name="Mckie-Krisberg Z.M."/>
            <person name="Prochnik S."/>
            <person name="Lindquist E."/>
            <person name="Dockter R.B."/>
            <person name="Adam C."/>
            <person name="Molina H."/>
            <person name="Bunkerborg J."/>
            <person name="Jin E."/>
            <person name="Buchheim M."/>
            <person name="Magnuson J."/>
        </authorList>
    </citation>
    <scope>NUCLEOTIDE SEQUENCE</scope>
    <source>
        <strain evidence="2">CCAP 19/18</strain>
    </source>
</reference>
<dbReference type="EMBL" id="MU069952">
    <property type="protein sequence ID" value="KAF5831393.1"/>
    <property type="molecule type" value="Genomic_DNA"/>
</dbReference>
<dbReference type="Proteomes" id="UP000815325">
    <property type="component" value="Unassembled WGS sequence"/>
</dbReference>
<feature type="region of interest" description="Disordered" evidence="1">
    <location>
        <begin position="178"/>
        <end position="198"/>
    </location>
</feature>
<protein>
    <submittedName>
        <fullName evidence="2">Uncharacterized protein</fullName>
    </submittedName>
</protein>
<comment type="caution">
    <text evidence="2">The sequence shown here is derived from an EMBL/GenBank/DDBJ whole genome shotgun (WGS) entry which is preliminary data.</text>
</comment>
<accession>A0ABQ7G9W8</accession>
<evidence type="ECO:0000313" key="3">
    <source>
        <dbReference type="Proteomes" id="UP000815325"/>
    </source>
</evidence>
<name>A0ABQ7G9W8_DUNSA</name>
<evidence type="ECO:0000256" key="1">
    <source>
        <dbReference type="SAM" id="MobiDB-lite"/>
    </source>
</evidence>
<proteinExistence type="predicted"/>
<keyword evidence="3" id="KW-1185">Reference proteome</keyword>
<dbReference type="InterPro" id="IPR016024">
    <property type="entry name" value="ARM-type_fold"/>
</dbReference>
<sequence>MPRVRRTPKPGLEQPTKAPAALLRSCLDVLLQGGDPSCLGGTELACGCCALEGASPDVVDSLCAFCLHSEASRQFFVSVGGLDALLLAGQSVVEGTVSSALQVLQCLSVSSSTQELLLSIKPQLLLLVTQLAAAGQDSPAAEDREGLQHAALCLLTSWVQDSGSPFAAWALQHRVRRRPGSSEGSGGAGWGGSALHTPEADAENHGALEHKGSLEPLLVCISAQALTHPSLPLRKAAARLFVSVAAAGASLSATQSPASQGSMLLHGGKQHTSQWTCFPALGSTNQTLVSECARAAMQLAQQLNGVLSPQPAPSPSPRFQAYAAQGQPTPDLAALQVSACICAHMHVIPAAV</sequence>
<feature type="compositionally biased region" description="Gly residues" evidence="1">
    <location>
        <begin position="183"/>
        <end position="192"/>
    </location>
</feature>
<evidence type="ECO:0000313" key="2">
    <source>
        <dbReference type="EMBL" id="KAF5831393.1"/>
    </source>
</evidence>
<organism evidence="2 3">
    <name type="scientific">Dunaliella salina</name>
    <name type="common">Green alga</name>
    <name type="synonym">Protococcus salinus</name>
    <dbReference type="NCBI Taxonomy" id="3046"/>
    <lineage>
        <taxon>Eukaryota</taxon>
        <taxon>Viridiplantae</taxon>
        <taxon>Chlorophyta</taxon>
        <taxon>core chlorophytes</taxon>
        <taxon>Chlorophyceae</taxon>
        <taxon>CS clade</taxon>
        <taxon>Chlamydomonadales</taxon>
        <taxon>Dunaliellaceae</taxon>
        <taxon>Dunaliella</taxon>
    </lineage>
</organism>
<dbReference type="SUPFAM" id="SSF48371">
    <property type="entry name" value="ARM repeat"/>
    <property type="match status" value="1"/>
</dbReference>